<dbReference type="OrthoDB" id="7855192at2"/>
<proteinExistence type="predicted"/>
<comment type="caution">
    <text evidence="1">The sequence shown here is derived from an EMBL/GenBank/DDBJ whole genome shotgun (WGS) entry which is preliminary data.</text>
</comment>
<dbReference type="Proteomes" id="UP000029843">
    <property type="component" value="Unassembled WGS sequence"/>
</dbReference>
<organism evidence="1 2">
    <name type="scientific">Colwellia psychrerythraea</name>
    <name type="common">Vibrio psychroerythus</name>
    <dbReference type="NCBI Taxonomy" id="28229"/>
    <lineage>
        <taxon>Bacteria</taxon>
        <taxon>Pseudomonadati</taxon>
        <taxon>Pseudomonadota</taxon>
        <taxon>Gammaproteobacteria</taxon>
        <taxon>Alteromonadales</taxon>
        <taxon>Colwelliaceae</taxon>
        <taxon>Colwellia</taxon>
    </lineage>
</organism>
<dbReference type="PATRIC" id="fig|28229.4.peg.4492"/>
<protein>
    <submittedName>
        <fullName evidence="1">Uncharacterized protein</fullName>
    </submittedName>
</protein>
<name>A0A099K8L1_COLPS</name>
<evidence type="ECO:0000313" key="2">
    <source>
        <dbReference type="Proteomes" id="UP000029843"/>
    </source>
</evidence>
<accession>A0A099K8L1</accession>
<dbReference type="AlphaFoldDB" id="A0A099K8L1"/>
<dbReference type="RefSeq" id="WP_033096056.1">
    <property type="nucleotide sequence ID" value="NZ_JQED01000057.1"/>
</dbReference>
<reference evidence="1 2" key="1">
    <citation type="submission" date="2014-08" db="EMBL/GenBank/DDBJ databases">
        <title>Genomic and Phenotypic Diversity of Colwellia psychrerythraea strains from Disparate Marine Basins.</title>
        <authorList>
            <person name="Techtmann S.M."/>
            <person name="Stelling S.C."/>
            <person name="Utturkar S.M."/>
            <person name="Alshibli N."/>
            <person name="Harris A."/>
            <person name="Brown S.D."/>
            <person name="Hazen T.C."/>
        </authorList>
    </citation>
    <scope>NUCLEOTIDE SEQUENCE [LARGE SCALE GENOMIC DNA]</scope>
    <source>
        <strain evidence="1 2">ND2E</strain>
    </source>
</reference>
<dbReference type="EMBL" id="JQED01000057">
    <property type="protein sequence ID" value="KGJ86432.1"/>
    <property type="molecule type" value="Genomic_DNA"/>
</dbReference>
<gene>
    <name evidence="1" type="ORF">ND2E_0998</name>
</gene>
<evidence type="ECO:0000313" key="1">
    <source>
        <dbReference type="EMBL" id="KGJ86432.1"/>
    </source>
</evidence>
<sequence>MAIDKVMSEHQRLSILLALGAMNGYQTNDSMLQSACAAYGHTMSNDRVLSHLAWLKEQGLVSLETNGIYTMATLSGRGQDVAEGVATCPGVKKPRAK</sequence>